<dbReference type="AlphaFoldDB" id="A0A381Q510"/>
<proteinExistence type="predicted"/>
<accession>A0A381Q510</accession>
<evidence type="ECO:0000313" key="1">
    <source>
        <dbReference type="EMBL" id="SUZ73984.1"/>
    </source>
</evidence>
<organism evidence="1">
    <name type="scientific">marine metagenome</name>
    <dbReference type="NCBI Taxonomy" id="408172"/>
    <lineage>
        <taxon>unclassified sequences</taxon>
        <taxon>metagenomes</taxon>
        <taxon>ecological metagenomes</taxon>
    </lineage>
</organism>
<dbReference type="EMBL" id="UINC01001196">
    <property type="protein sequence ID" value="SUZ73984.1"/>
    <property type="molecule type" value="Genomic_DNA"/>
</dbReference>
<reference evidence="1" key="1">
    <citation type="submission" date="2018-05" db="EMBL/GenBank/DDBJ databases">
        <authorList>
            <person name="Lanie J.A."/>
            <person name="Ng W.-L."/>
            <person name="Kazmierczak K.M."/>
            <person name="Andrzejewski T.M."/>
            <person name="Davidsen T.M."/>
            <person name="Wayne K.J."/>
            <person name="Tettelin H."/>
            <person name="Glass J.I."/>
            <person name="Rusch D."/>
            <person name="Podicherti R."/>
            <person name="Tsui H.-C.T."/>
            <person name="Winkler M.E."/>
        </authorList>
    </citation>
    <scope>NUCLEOTIDE SEQUENCE</scope>
</reference>
<sequence length="28" mass="3402">MQEFEIFTSEFKALKFCDKAKNMLKKFV</sequence>
<protein>
    <submittedName>
        <fullName evidence="1">Uncharacterized protein</fullName>
    </submittedName>
</protein>
<gene>
    <name evidence="1" type="ORF">METZ01_LOCUS26838</name>
</gene>
<name>A0A381Q510_9ZZZZ</name>